<feature type="compositionally biased region" description="Acidic residues" evidence="1">
    <location>
        <begin position="726"/>
        <end position="738"/>
    </location>
</feature>
<dbReference type="GO" id="GO:0006406">
    <property type="term" value="P:mRNA export from nucleus"/>
    <property type="evidence" value="ECO:0007669"/>
    <property type="project" value="TreeGrafter"/>
</dbReference>
<protein>
    <recommendedName>
        <fullName evidence="4">THO complex subunit 1</fullName>
    </recommendedName>
</protein>
<feature type="compositionally biased region" description="Basic and acidic residues" evidence="1">
    <location>
        <begin position="628"/>
        <end position="648"/>
    </location>
</feature>
<dbReference type="InterPro" id="IPR021861">
    <property type="entry name" value="THO_THOC1"/>
</dbReference>
<dbReference type="AlphaFoldDB" id="A0A5C7GX29"/>
<evidence type="ECO:0000313" key="3">
    <source>
        <dbReference type="Proteomes" id="UP000323000"/>
    </source>
</evidence>
<accession>A0A5C7GX29</accession>
<organism evidence="2 3">
    <name type="scientific">Acer yangbiense</name>
    <dbReference type="NCBI Taxonomy" id="1000413"/>
    <lineage>
        <taxon>Eukaryota</taxon>
        <taxon>Viridiplantae</taxon>
        <taxon>Streptophyta</taxon>
        <taxon>Embryophyta</taxon>
        <taxon>Tracheophyta</taxon>
        <taxon>Spermatophyta</taxon>
        <taxon>Magnoliopsida</taxon>
        <taxon>eudicotyledons</taxon>
        <taxon>Gunneridae</taxon>
        <taxon>Pentapetalae</taxon>
        <taxon>rosids</taxon>
        <taxon>malvids</taxon>
        <taxon>Sapindales</taxon>
        <taxon>Sapindaceae</taxon>
        <taxon>Hippocastanoideae</taxon>
        <taxon>Acereae</taxon>
        <taxon>Acer</taxon>
    </lineage>
</organism>
<dbReference type="Proteomes" id="UP000323000">
    <property type="component" value="Chromosome 12"/>
</dbReference>
<evidence type="ECO:0000256" key="1">
    <source>
        <dbReference type="SAM" id="MobiDB-lite"/>
    </source>
</evidence>
<comment type="caution">
    <text evidence="2">The sequence shown here is derived from an EMBL/GenBank/DDBJ whole genome shotgun (WGS) entry which is preliminary data.</text>
</comment>
<name>A0A5C7GX29_9ROSI</name>
<evidence type="ECO:0008006" key="4">
    <source>
        <dbReference type="Google" id="ProtNLM"/>
    </source>
</evidence>
<feature type="region of interest" description="Disordered" evidence="1">
    <location>
        <begin position="625"/>
        <end position="659"/>
    </location>
</feature>
<sequence length="738" mass="83090">MLHCPNLMPIKEVENVVENVEVEKVDDKDETENVVGEEAGLDNVVGEACGSAKQTINLDDFPSSCVNVEVFRNAILQTGPPESFALQTVQEVIKPQKQTKLAQDENQLLENMLRTLLQELVSSGVQSGEPIMRYGQSIDDGEISQAQIPRLLVTQISYEFYGVPQSTIHLPVALFYAILVDFSDIVLFLCENEHVEGGMIFQLLEDLTEMSTMRNCKDIFGYIESKQDILGKQELFARGKLVMLRTCNQLLRRLSKANDVVFCGRILMFLAHFFPLSERSAVNIKGVFNTSNETKYEKDPPDGIPVDFNFYKTFWSLQEYFCNPALTLASTKWQKFTSSLMVVLNTFDAQPLSEEVGDANDLEEEAATFNIKYLTSSKLMGLELKDPSFRRHVLVQCLILFDYLKAPGKNDKDLPSESMKEELKSCEERVKKLLEMTPPKGKIFLQSIEHILEREKNWVWWKRDGCPPFEKQPIENKTVQDGPKKRRPRWRLGNKELSQLWKWADQNPYINVITLGSLICVVHSANGARNNAFPKLSHDYNALTDPHRVRTPAITEYWKPLADDMDPSAGIEAEYHHKNSRVYCWKGLRVSARQDLEGFSRFTDHGIEGVVPLELLLPHVRSKYQAKTNDRSKRAKKEDMKGASHQTEESQLATAASEIDGEGIRADLEASSTPMDTDAPVASENISQGGTPTPDELQKQSPDTDIGQEAGQLDADAEADGGMIDGETDAEVDLEILG</sequence>
<gene>
    <name evidence="2" type="ORF">EZV62_025016</name>
</gene>
<evidence type="ECO:0000313" key="2">
    <source>
        <dbReference type="EMBL" id="TXG49141.1"/>
    </source>
</evidence>
<dbReference type="PANTHER" id="PTHR13265:SF0">
    <property type="entry name" value="HPR1"/>
    <property type="match status" value="1"/>
</dbReference>
<dbReference type="Pfam" id="PF11957">
    <property type="entry name" value="efThoc1"/>
    <property type="match status" value="2"/>
</dbReference>
<dbReference type="PANTHER" id="PTHR13265">
    <property type="entry name" value="THO COMPLEX SUBUNIT 1"/>
    <property type="match status" value="1"/>
</dbReference>
<dbReference type="GO" id="GO:0000445">
    <property type="term" value="C:THO complex part of transcription export complex"/>
    <property type="evidence" value="ECO:0007669"/>
    <property type="project" value="TreeGrafter"/>
</dbReference>
<dbReference type="OrthoDB" id="10257415at2759"/>
<proteinExistence type="predicted"/>
<reference evidence="3" key="1">
    <citation type="journal article" date="2019" name="Gigascience">
        <title>De novo genome assembly of the endangered Acer yangbiense, a plant species with extremely small populations endemic to Yunnan Province, China.</title>
        <authorList>
            <person name="Yang J."/>
            <person name="Wariss H.M."/>
            <person name="Tao L."/>
            <person name="Zhang R."/>
            <person name="Yun Q."/>
            <person name="Hollingsworth P."/>
            <person name="Dao Z."/>
            <person name="Luo G."/>
            <person name="Guo H."/>
            <person name="Ma Y."/>
            <person name="Sun W."/>
        </authorList>
    </citation>
    <scope>NUCLEOTIDE SEQUENCE [LARGE SCALE GENOMIC DNA]</scope>
    <source>
        <strain evidence="3">cv. Malutang</strain>
    </source>
</reference>
<dbReference type="EMBL" id="VAHF01000012">
    <property type="protein sequence ID" value="TXG49141.1"/>
    <property type="molecule type" value="Genomic_DNA"/>
</dbReference>
<keyword evidence="3" id="KW-1185">Reference proteome</keyword>
<feature type="region of interest" description="Disordered" evidence="1">
    <location>
        <begin position="672"/>
        <end position="738"/>
    </location>
</feature>